<dbReference type="GO" id="GO:0006357">
    <property type="term" value="P:regulation of transcription by RNA polymerase II"/>
    <property type="evidence" value="ECO:0007669"/>
    <property type="project" value="TreeGrafter"/>
</dbReference>
<dbReference type="GO" id="GO:0003682">
    <property type="term" value="F:chromatin binding"/>
    <property type="evidence" value="ECO:0007669"/>
    <property type="project" value="TreeGrafter"/>
</dbReference>
<dbReference type="Pfam" id="PF04433">
    <property type="entry name" value="SWIRM"/>
    <property type="match status" value="1"/>
</dbReference>
<name>A0A3N4HVY9_ASCIM</name>
<organism evidence="3 4">
    <name type="scientific">Ascobolus immersus RN42</name>
    <dbReference type="NCBI Taxonomy" id="1160509"/>
    <lineage>
        <taxon>Eukaryota</taxon>
        <taxon>Fungi</taxon>
        <taxon>Dikarya</taxon>
        <taxon>Ascomycota</taxon>
        <taxon>Pezizomycotina</taxon>
        <taxon>Pezizomycetes</taxon>
        <taxon>Pezizales</taxon>
        <taxon>Ascobolaceae</taxon>
        <taxon>Ascobolus</taxon>
    </lineage>
</organism>
<feature type="domain" description="SWIRM" evidence="2">
    <location>
        <begin position="183"/>
        <end position="280"/>
    </location>
</feature>
<evidence type="ECO:0000259" key="2">
    <source>
        <dbReference type="PROSITE" id="PS50934"/>
    </source>
</evidence>
<dbReference type="SUPFAM" id="SSF46689">
    <property type="entry name" value="Homeodomain-like"/>
    <property type="match status" value="1"/>
</dbReference>
<dbReference type="InterPro" id="IPR009057">
    <property type="entry name" value="Homeodomain-like_sf"/>
</dbReference>
<dbReference type="AlphaFoldDB" id="A0A3N4HVY9"/>
<dbReference type="FunFam" id="1.10.10.10:FF:000087">
    <property type="entry name" value="Transcriptional adapter 2"/>
    <property type="match status" value="1"/>
</dbReference>
<dbReference type="InterPro" id="IPR036388">
    <property type="entry name" value="WH-like_DNA-bd_sf"/>
</dbReference>
<accession>A0A3N4HVY9</accession>
<dbReference type="STRING" id="1160509.A0A3N4HVY9"/>
<dbReference type="OrthoDB" id="5598695at2759"/>
<dbReference type="PANTHER" id="PTHR12374:SF21">
    <property type="entry name" value="SWIRM DOMAIN-CONTAINING PROTEIN FUN19-RELATED"/>
    <property type="match status" value="1"/>
</dbReference>
<protein>
    <recommendedName>
        <fullName evidence="2">SWIRM domain-containing protein</fullName>
    </recommendedName>
</protein>
<dbReference type="PROSITE" id="PS50934">
    <property type="entry name" value="SWIRM"/>
    <property type="match status" value="1"/>
</dbReference>
<feature type="compositionally biased region" description="Low complexity" evidence="1">
    <location>
        <begin position="95"/>
        <end position="113"/>
    </location>
</feature>
<feature type="region of interest" description="Disordered" evidence="1">
    <location>
        <begin position="74"/>
        <end position="127"/>
    </location>
</feature>
<dbReference type="Proteomes" id="UP000275078">
    <property type="component" value="Unassembled WGS sequence"/>
</dbReference>
<reference evidence="3 4" key="1">
    <citation type="journal article" date="2018" name="Nat. Ecol. Evol.">
        <title>Pezizomycetes genomes reveal the molecular basis of ectomycorrhizal truffle lifestyle.</title>
        <authorList>
            <person name="Murat C."/>
            <person name="Payen T."/>
            <person name="Noel B."/>
            <person name="Kuo A."/>
            <person name="Morin E."/>
            <person name="Chen J."/>
            <person name="Kohler A."/>
            <person name="Krizsan K."/>
            <person name="Balestrini R."/>
            <person name="Da Silva C."/>
            <person name="Montanini B."/>
            <person name="Hainaut M."/>
            <person name="Levati E."/>
            <person name="Barry K.W."/>
            <person name="Belfiori B."/>
            <person name="Cichocki N."/>
            <person name="Clum A."/>
            <person name="Dockter R.B."/>
            <person name="Fauchery L."/>
            <person name="Guy J."/>
            <person name="Iotti M."/>
            <person name="Le Tacon F."/>
            <person name="Lindquist E.A."/>
            <person name="Lipzen A."/>
            <person name="Malagnac F."/>
            <person name="Mello A."/>
            <person name="Molinier V."/>
            <person name="Miyauchi S."/>
            <person name="Poulain J."/>
            <person name="Riccioni C."/>
            <person name="Rubini A."/>
            <person name="Sitrit Y."/>
            <person name="Splivallo R."/>
            <person name="Traeger S."/>
            <person name="Wang M."/>
            <person name="Zifcakova L."/>
            <person name="Wipf D."/>
            <person name="Zambonelli A."/>
            <person name="Paolocci F."/>
            <person name="Nowrousian M."/>
            <person name="Ottonello S."/>
            <person name="Baldrian P."/>
            <person name="Spatafora J.W."/>
            <person name="Henrissat B."/>
            <person name="Nagy L.G."/>
            <person name="Aury J.M."/>
            <person name="Wincker P."/>
            <person name="Grigoriev I.V."/>
            <person name="Bonfante P."/>
            <person name="Martin F.M."/>
        </authorList>
    </citation>
    <scope>NUCLEOTIDE SEQUENCE [LARGE SCALE GENOMIC DNA]</scope>
    <source>
        <strain evidence="3 4">RN42</strain>
    </source>
</reference>
<evidence type="ECO:0000313" key="4">
    <source>
        <dbReference type="Proteomes" id="UP000275078"/>
    </source>
</evidence>
<gene>
    <name evidence="3" type="ORF">BJ508DRAFT_212506</name>
</gene>
<dbReference type="GO" id="GO:0003713">
    <property type="term" value="F:transcription coactivator activity"/>
    <property type="evidence" value="ECO:0007669"/>
    <property type="project" value="TreeGrafter"/>
</dbReference>
<keyword evidence="4" id="KW-1185">Reference proteome</keyword>
<sequence>MYAHSSRSSSEVPAYARSHQFETIPVQLPRITVDEPEKPKKEEYAIFVSAVYEMYNQDPKAWWKQERRYLSGIGSHFSGNNRPRVQKTSAPAPKPRAIAPAPRPASGSGLAAPKPRPRTQRTPRATPKVLALDSYDASLLTPPNFKLSSKPKAPVSREDVDFESIPDYCPPLSTLPPNNNKCLKTEWKGQALNLDNDPHRHLLHPAEIQLAATLRLSCASYLTSKRRIFQEKVHRTQNGMEFRKTDSQKACKIDVNKASKLWASFDKVGWFDIKYIKQYL</sequence>
<evidence type="ECO:0000256" key="1">
    <source>
        <dbReference type="SAM" id="MobiDB-lite"/>
    </source>
</evidence>
<dbReference type="GO" id="GO:0006338">
    <property type="term" value="P:chromatin remodeling"/>
    <property type="evidence" value="ECO:0007669"/>
    <property type="project" value="TreeGrafter"/>
</dbReference>
<evidence type="ECO:0000313" key="3">
    <source>
        <dbReference type="EMBL" id="RPA77829.1"/>
    </source>
</evidence>
<dbReference type="Gene3D" id="1.10.10.10">
    <property type="entry name" value="Winged helix-like DNA-binding domain superfamily/Winged helix DNA-binding domain"/>
    <property type="match status" value="1"/>
</dbReference>
<dbReference type="InterPro" id="IPR007526">
    <property type="entry name" value="SWIRM"/>
</dbReference>
<dbReference type="GO" id="GO:0070210">
    <property type="term" value="C:Rpd3L-Expanded complex"/>
    <property type="evidence" value="ECO:0007669"/>
    <property type="project" value="TreeGrafter"/>
</dbReference>
<dbReference type="EMBL" id="ML119720">
    <property type="protein sequence ID" value="RPA77829.1"/>
    <property type="molecule type" value="Genomic_DNA"/>
</dbReference>
<feature type="compositionally biased region" description="Polar residues" evidence="1">
    <location>
        <begin position="77"/>
        <end position="89"/>
    </location>
</feature>
<proteinExistence type="predicted"/>
<dbReference type="PANTHER" id="PTHR12374">
    <property type="entry name" value="TRANSCRIPTIONAL ADAPTOR 2 ADA2 -RELATED"/>
    <property type="match status" value="1"/>
</dbReference>